<dbReference type="SUPFAM" id="SSF57667">
    <property type="entry name" value="beta-beta-alpha zinc fingers"/>
    <property type="match status" value="5"/>
</dbReference>
<keyword evidence="7" id="KW-0804">Transcription</keyword>
<evidence type="ECO:0000256" key="9">
    <source>
        <dbReference type="PROSITE-ProRule" id="PRU00042"/>
    </source>
</evidence>
<feature type="compositionally biased region" description="Polar residues" evidence="10">
    <location>
        <begin position="257"/>
        <end position="267"/>
    </location>
</feature>
<evidence type="ECO:0000256" key="2">
    <source>
        <dbReference type="ARBA" id="ARBA00022723"/>
    </source>
</evidence>
<keyword evidence="2" id="KW-0479">Metal-binding</keyword>
<evidence type="ECO:0000256" key="5">
    <source>
        <dbReference type="ARBA" id="ARBA00022833"/>
    </source>
</evidence>
<dbReference type="Pfam" id="PF00096">
    <property type="entry name" value="zf-C2H2"/>
    <property type="match status" value="2"/>
</dbReference>
<evidence type="ECO:0000256" key="7">
    <source>
        <dbReference type="ARBA" id="ARBA00023163"/>
    </source>
</evidence>
<dbReference type="PANTHER" id="PTHR47772">
    <property type="entry name" value="ZINC FINGER PROTEIN 200"/>
    <property type="match status" value="1"/>
</dbReference>
<proteinExistence type="predicted"/>
<feature type="compositionally biased region" description="Basic and acidic residues" evidence="10">
    <location>
        <begin position="313"/>
        <end position="322"/>
    </location>
</feature>
<evidence type="ECO:0000256" key="10">
    <source>
        <dbReference type="SAM" id="MobiDB-lite"/>
    </source>
</evidence>
<evidence type="ECO:0000259" key="11">
    <source>
        <dbReference type="PROSITE" id="PS50157"/>
    </source>
</evidence>
<feature type="domain" description="C2H2-type" evidence="11">
    <location>
        <begin position="502"/>
        <end position="529"/>
    </location>
</feature>
<keyword evidence="6" id="KW-0805">Transcription regulation</keyword>
<evidence type="ECO:0000313" key="13">
    <source>
        <dbReference type="Proteomes" id="UP001445076"/>
    </source>
</evidence>
<keyword evidence="13" id="KW-1185">Reference proteome</keyword>
<dbReference type="SMART" id="SM00355">
    <property type="entry name" value="ZnF_C2H2"/>
    <property type="match status" value="9"/>
</dbReference>
<feature type="region of interest" description="Disordered" evidence="10">
    <location>
        <begin position="223"/>
        <end position="283"/>
    </location>
</feature>
<feature type="domain" description="C2H2-type" evidence="11">
    <location>
        <begin position="645"/>
        <end position="672"/>
    </location>
</feature>
<evidence type="ECO:0000256" key="8">
    <source>
        <dbReference type="ARBA" id="ARBA00023242"/>
    </source>
</evidence>
<comment type="caution">
    <text evidence="12">The sequence shown here is derived from an EMBL/GenBank/DDBJ whole genome shotgun (WGS) entry which is preliminary data.</text>
</comment>
<dbReference type="GO" id="GO:0005634">
    <property type="term" value="C:nucleus"/>
    <property type="evidence" value="ECO:0007669"/>
    <property type="project" value="UniProtKB-SubCell"/>
</dbReference>
<accession>A0AAW0WT71</accession>
<keyword evidence="4 9" id="KW-0863">Zinc-finger</keyword>
<feature type="compositionally biased region" description="Basic and acidic residues" evidence="10">
    <location>
        <begin position="231"/>
        <end position="245"/>
    </location>
</feature>
<dbReference type="Gene3D" id="3.30.160.60">
    <property type="entry name" value="Classic Zinc Finger"/>
    <property type="match status" value="6"/>
</dbReference>
<feature type="domain" description="C2H2-type" evidence="11">
    <location>
        <begin position="530"/>
        <end position="557"/>
    </location>
</feature>
<evidence type="ECO:0000256" key="1">
    <source>
        <dbReference type="ARBA" id="ARBA00004123"/>
    </source>
</evidence>
<organism evidence="12 13">
    <name type="scientific">Cherax quadricarinatus</name>
    <name type="common">Australian red claw crayfish</name>
    <dbReference type="NCBI Taxonomy" id="27406"/>
    <lineage>
        <taxon>Eukaryota</taxon>
        <taxon>Metazoa</taxon>
        <taxon>Ecdysozoa</taxon>
        <taxon>Arthropoda</taxon>
        <taxon>Crustacea</taxon>
        <taxon>Multicrustacea</taxon>
        <taxon>Malacostraca</taxon>
        <taxon>Eumalacostraca</taxon>
        <taxon>Eucarida</taxon>
        <taxon>Decapoda</taxon>
        <taxon>Pleocyemata</taxon>
        <taxon>Astacidea</taxon>
        <taxon>Parastacoidea</taxon>
        <taxon>Parastacidae</taxon>
        <taxon>Cherax</taxon>
    </lineage>
</organism>
<keyword evidence="3" id="KW-0677">Repeat</keyword>
<dbReference type="InterPro" id="IPR050636">
    <property type="entry name" value="C2H2-ZF_domain-containing"/>
</dbReference>
<protein>
    <recommendedName>
        <fullName evidence="11">C2H2-type domain-containing protein</fullName>
    </recommendedName>
</protein>
<dbReference type="Proteomes" id="UP001445076">
    <property type="component" value="Unassembled WGS sequence"/>
</dbReference>
<feature type="domain" description="C2H2-type" evidence="11">
    <location>
        <begin position="384"/>
        <end position="408"/>
    </location>
</feature>
<feature type="domain" description="C2H2-type" evidence="11">
    <location>
        <begin position="558"/>
        <end position="586"/>
    </location>
</feature>
<feature type="region of interest" description="Disordered" evidence="10">
    <location>
        <begin position="313"/>
        <end position="347"/>
    </location>
</feature>
<feature type="compositionally biased region" description="Basic residues" evidence="10">
    <location>
        <begin position="323"/>
        <end position="346"/>
    </location>
</feature>
<evidence type="ECO:0000313" key="12">
    <source>
        <dbReference type="EMBL" id="KAK8729119.1"/>
    </source>
</evidence>
<evidence type="ECO:0000256" key="6">
    <source>
        <dbReference type="ARBA" id="ARBA00023015"/>
    </source>
</evidence>
<evidence type="ECO:0000256" key="4">
    <source>
        <dbReference type="ARBA" id="ARBA00022771"/>
    </source>
</evidence>
<dbReference type="Pfam" id="PF13894">
    <property type="entry name" value="zf-C2H2_4"/>
    <property type="match status" value="1"/>
</dbReference>
<dbReference type="InterPro" id="IPR036236">
    <property type="entry name" value="Znf_C2H2_sf"/>
</dbReference>
<sequence>MATSVEYNVNSFCLVCNKIIKEALVNIHSNLATKNHSIHSQISRVVSVEDLLEACQTSEVVCSTCLKILLNIINLESQIVTLKNEFRETFQHGLESRRSVIGRSLMVQDKPRGASDDKYHMEYDVCANSEWNVDSSSGQYRGNSENTFINVPGEESDITGCSKQDLLLANKSQCENKFPFKYEECGSDILVKMEDIKEDLTNQLSYGHTRILTNLIPPHNFEDNADINSTSHKDDQRHAFERSDSDSSFADCPVSTAKKQLANSQQEIVKPKDFDQSKGSIVGDCSLNEKKRGTVSPLFTSKDNLDVSICTEDVKNSTESRSRRSRTKQPQHKRQMKLRRDKRKKVKAEGTNAMIEANAKFMEDFEDDWPLEAEESTQGSNTMITCELCGERFNDYKQLGKHRGDVHASVYCHVCKQCTDTRYREKAKLTQHLRLIHKVLVHQCPACNHEASSQNSLDQHIISKHPDSRFFECHICHKFFRTYRYLNFMHIKRCHVGLPVKYTCEKCNKGFVDKTALKNHKFTHSEVRNYTCKFCGAMFHTPYNLNLHINTHTQEKKYVCVHCGSAFLRPNNLCAHKKRFHSSGDAKLICEVCGKSMDTPKALRRHKLTHHSKPKPLACHQFPNSYTGKGSPKHHLGIHTGEKPLRCTCGKSFHKSSALSRHQRWVHVDEFQQDSFTENDECNTVEVGDDIEDEEHMVVITLKECNPPAVYNVQKASAHLQEIMISNGTPPQPHSGSLISENFPLSQDTELPLLHPQLGSLATGRIGLSTPVVFTTLSINPISVEHSQDIVSGGLSPAMSIDSGLQAASLPFQQTPVSGVQAKIDPMVTLPSETPVTCPPLATQLLQLPPLQTSTASNAPVTFISTWPSAL</sequence>
<keyword evidence="5" id="KW-0862">Zinc</keyword>
<dbReference type="AlphaFoldDB" id="A0AAW0WT71"/>
<feature type="domain" description="C2H2-type" evidence="11">
    <location>
        <begin position="588"/>
        <end position="616"/>
    </location>
</feature>
<name>A0AAW0WT71_CHEQU</name>
<gene>
    <name evidence="12" type="ORF">OTU49_008633</name>
</gene>
<dbReference type="InterPro" id="IPR013087">
    <property type="entry name" value="Znf_C2H2_type"/>
</dbReference>
<reference evidence="12 13" key="1">
    <citation type="journal article" date="2024" name="BMC Genomics">
        <title>Genome assembly of redclaw crayfish (Cherax quadricarinatus) provides insights into its immune adaptation and hypoxia tolerance.</title>
        <authorList>
            <person name="Liu Z."/>
            <person name="Zheng J."/>
            <person name="Li H."/>
            <person name="Fang K."/>
            <person name="Wang S."/>
            <person name="He J."/>
            <person name="Zhou D."/>
            <person name="Weng S."/>
            <person name="Chi M."/>
            <person name="Gu Z."/>
            <person name="He J."/>
            <person name="Li F."/>
            <person name="Wang M."/>
        </authorList>
    </citation>
    <scope>NUCLEOTIDE SEQUENCE [LARGE SCALE GENOMIC DNA]</scope>
    <source>
        <strain evidence="12">ZL_2023a</strain>
    </source>
</reference>
<dbReference type="PANTHER" id="PTHR47772:SF12">
    <property type="entry name" value="RB-ASSOCIATED KRAB ZINC FINGER-RELATED"/>
    <property type="match status" value="1"/>
</dbReference>
<dbReference type="PROSITE" id="PS00028">
    <property type="entry name" value="ZINC_FINGER_C2H2_1"/>
    <property type="match status" value="5"/>
</dbReference>
<comment type="subcellular location">
    <subcellularLocation>
        <location evidence="1">Nucleus</location>
    </subcellularLocation>
</comment>
<dbReference type="GO" id="GO:0008270">
    <property type="term" value="F:zinc ion binding"/>
    <property type="evidence" value="ECO:0007669"/>
    <property type="project" value="UniProtKB-KW"/>
</dbReference>
<dbReference type="EMBL" id="JARKIK010000068">
    <property type="protein sequence ID" value="KAK8729119.1"/>
    <property type="molecule type" value="Genomic_DNA"/>
</dbReference>
<evidence type="ECO:0000256" key="3">
    <source>
        <dbReference type="ARBA" id="ARBA00022737"/>
    </source>
</evidence>
<keyword evidence="8" id="KW-0539">Nucleus</keyword>
<dbReference type="PROSITE" id="PS50157">
    <property type="entry name" value="ZINC_FINGER_C2H2_2"/>
    <property type="match status" value="6"/>
</dbReference>